<accession>A0A9D4QMM5</accession>
<organism evidence="1 2">
    <name type="scientific">Dreissena polymorpha</name>
    <name type="common">Zebra mussel</name>
    <name type="synonym">Mytilus polymorpha</name>
    <dbReference type="NCBI Taxonomy" id="45954"/>
    <lineage>
        <taxon>Eukaryota</taxon>
        <taxon>Metazoa</taxon>
        <taxon>Spiralia</taxon>
        <taxon>Lophotrochozoa</taxon>
        <taxon>Mollusca</taxon>
        <taxon>Bivalvia</taxon>
        <taxon>Autobranchia</taxon>
        <taxon>Heteroconchia</taxon>
        <taxon>Euheterodonta</taxon>
        <taxon>Imparidentia</taxon>
        <taxon>Neoheterodontei</taxon>
        <taxon>Myida</taxon>
        <taxon>Dreissenoidea</taxon>
        <taxon>Dreissenidae</taxon>
        <taxon>Dreissena</taxon>
    </lineage>
</organism>
<evidence type="ECO:0000313" key="2">
    <source>
        <dbReference type="Proteomes" id="UP000828390"/>
    </source>
</evidence>
<proteinExistence type="predicted"/>
<name>A0A9D4QMM5_DREPO</name>
<reference evidence="1" key="2">
    <citation type="submission" date="2020-11" db="EMBL/GenBank/DDBJ databases">
        <authorList>
            <person name="McCartney M.A."/>
            <person name="Auch B."/>
            <person name="Kono T."/>
            <person name="Mallez S."/>
            <person name="Becker A."/>
            <person name="Gohl D.M."/>
            <person name="Silverstein K.A.T."/>
            <person name="Koren S."/>
            <person name="Bechman K.B."/>
            <person name="Herman A."/>
            <person name="Abrahante J.E."/>
            <person name="Garbe J."/>
        </authorList>
    </citation>
    <scope>NUCLEOTIDE SEQUENCE</scope>
    <source>
        <strain evidence="1">Duluth1</strain>
        <tissue evidence="1">Whole animal</tissue>
    </source>
</reference>
<dbReference type="Proteomes" id="UP000828390">
    <property type="component" value="Unassembled WGS sequence"/>
</dbReference>
<reference evidence="1" key="1">
    <citation type="journal article" date="2019" name="bioRxiv">
        <title>The Genome of the Zebra Mussel, Dreissena polymorpha: A Resource for Invasive Species Research.</title>
        <authorList>
            <person name="McCartney M.A."/>
            <person name="Auch B."/>
            <person name="Kono T."/>
            <person name="Mallez S."/>
            <person name="Zhang Y."/>
            <person name="Obille A."/>
            <person name="Becker A."/>
            <person name="Abrahante J.E."/>
            <person name="Garbe J."/>
            <person name="Badalamenti J.P."/>
            <person name="Herman A."/>
            <person name="Mangelson H."/>
            <person name="Liachko I."/>
            <person name="Sullivan S."/>
            <person name="Sone E.D."/>
            <person name="Koren S."/>
            <person name="Silverstein K.A.T."/>
            <person name="Beckman K.B."/>
            <person name="Gohl D.M."/>
        </authorList>
    </citation>
    <scope>NUCLEOTIDE SEQUENCE</scope>
    <source>
        <strain evidence="1">Duluth1</strain>
        <tissue evidence="1">Whole animal</tissue>
    </source>
</reference>
<gene>
    <name evidence="1" type="ORF">DPMN_109921</name>
</gene>
<dbReference type="AlphaFoldDB" id="A0A9D4QMM5"/>
<keyword evidence="2" id="KW-1185">Reference proteome</keyword>
<protein>
    <submittedName>
        <fullName evidence="1">Uncharacterized protein</fullName>
    </submittedName>
</protein>
<evidence type="ECO:0000313" key="1">
    <source>
        <dbReference type="EMBL" id="KAH3836549.1"/>
    </source>
</evidence>
<comment type="caution">
    <text evidence="1">The sequence shown here is derived from an EMBL/GenBank/DDBJ whole genome shotgun (WGS) entry which is preliminary data.</text>
</comment>
<sequence length="113" mass="12851">MHQHCGLETWAMHNCHVICAKYFKPTGYVSSGLFEVAHLRYRSIVSTQHDRLNAQVMVKGLKGTNNSKMLCLCNAVVQFVSIETFTVISYDYFAAFLKLGKHSSRRSFRCVSV</sequence>
<dbReference type="EMBL" id="JAIWYP010000004">
    <property type="protein sequence ID" value="KAH3836549.1"/>
    <property type="molecule type" value="Genomic_DNA"/>
</dbReference>